<proteinExistence type="predicted"/>
<evidence type="ECO:0000313" key="1">
    <source>
        <dbReference type="EMBL" id="EXZ42777.1"/>
    </source>
</evidence>
<comment type="caution">
    <text evidence="1">The sequence shown here is derived from an EMBL/GenBank/DDBJ whole genome shotgun (WGS) entry which is preliminary data.</text>
</comment>
<name>A0A015ZEJ9_BACFG</name>
<sequence length="42" mass="5136">MPLNACVKHVRQYGGRMEVLHMDYEVQHSLTTEYVERFYFEQ</sequence>
<reference evidence="1 2" key="1">
    <citation type="submission" date="2014-02" db="EMBL/GenBank/DDBJ databases">
        <authorList>
            <person name="Sears C."/>
            <person name="Carroll K."/>
            <person name="Sack B.R."/>
            <person name="Qadri F."/>
            <person name="Myers L.L."/>
            <person name="Chung G.-T."/>
            <person name="Escheverria P."/>
            <person name="Fraser C.M."/>
            <person name="Sadzewicz L."/>
            <person name="Shefchek K.A."/>
            <person name="Tallon L."/>
            <person name="Das S.P."/>
            <person name="Daugherty S."/>
            <person name="Mongodin E.F."/>
        </authorList>
    </citation>
    <scope>NUCLEOTIDE SEQUENCE [LARGE SCALE GENOMIC DNA]</scope>
    <source>
        <strain evidence="1 2">2-F-2 #4</strain>
    </source>
</reference>
<gene>
    <name evidence="1" type="ORF">M076_4038</name>
</gene>
<dbReference type="PATRIC" id="fig|1339280.3.peg.3867"/>
<organism evidence="1 2">
    <name type="scientific">Bacteroides fragilis str. 2-F-2 #4</name>
    <dbReference type="NCBI Taxonomy" id="1339280"/>
    <lineage>
        <taxon>Bacteria</taxon>
        <taxon>Pseudomonadati</taxon>
        <taxon>Bacteroidota</taxon>
        <taxon>Bacteroidia</taxon>
        <taxon>Bacteroidales</taxon>
        <taxon>Bacteroidaceae</taxon>
        <taxon>Bacteroides</taxon>
    </lineage>
</organism>
<accession>A0A015ZEJ9</accession>
<dbReference type="EMBL" id="JGDM01000091">
    <property type="protein sequence ID" value="EXZ42777.1"/>
    <property type="molecule type" value="Genomic_DNA"/>
</dbReference>
<dbReference type="Proteomes" id="UP000022272">
    <property type="component" value="Unassembled WGS sequence"/>
</dbReference>
<protein>
    <submittedName>
        <fullName evidence="1">Uncharacterized protein</fullName>
    </submittedName>
</protein>
<dbReference type="AlphaFoldDB" id="A0A015ZEJ9"/>
<evidence type="ECO:0000313" key="2">
    <source>
        <dbReference type="Proteomes" id="UP000022272"/>
    </source>
</evidence>